<organism evidence="1 2">
    <name type="scientific">Streptomyces halobius</name>
    <dbReference type="NCBI Taxonomy" id="2879846"/>
    <lineage>
        <taxon>Bacteria</taxon>
        <taxon>Bacillati</taxon>
        <taxon>Actinomycetota</taxon>
        <taxon>Actinomycetes</taxon>
        <taxon>Kitasatosporales</taxon>
        <taxon>Streptomycetaceae</taxon>
        <taxon>Streptomyces</taxon>
    </lineage>
</organism>
<name>A0ABY4M5U0_9ACTN</name>
<evidence type="ECO:0000313" key="2">
    <source>
        <dbReference type="Proteomes" id="UP000830115"/>
    </source>
</evidence>
<dbReference type="InterPro" id="IPR025850">
    <property type="entry name" value="SUKH-3"/>
</dbReference>
<dbReference type="EMBL" id="CP086322">
    <property type="protein sequence ID" value="UQA92204.1"/>
    <property type="molecule type" value="Genomic_DNA"/>
</dbReference>
<protein>
    <submittedName>
        <fullName evidence="1">SUKH-3 domain-containing protein</fullName>
    </submittedName>
</protein>
<dbReference type="Proteomes" id="UP000830115">
    <property type="component" value="Chromosome"/>
</dbReference>
<dbReference type="RefSeq" id="WP_248863068.1">
    <property type="nucleotide sequence ID" value="NZ_CP086322.1"/>
</dbReference>
<gene>
    <name evidence="1" type="ORF">K9S39_10480</name>
</gene>
<dbReference type="Pfam" id="PF14433">
    <property type="entry name" value="SUKH-3"/>
    <property type="match status" value="1"/>
</dbReference>
<keyword evidence="2" id="KW-1185">Reference proteome</keyword>
<proteinExistence type="predicted"/>
<reference evidence="1" key="1">
    <citation type="submission" date="2021-10" db="EMBL/GenBank/DDBJ databases">
        <title>Streptomyces nigrumlapis sp.nov.,an antimicrobial producing actinobacterium isolated from Black Gobi rocks.</title>
        <authorList>
            <person name="Wen Y."/>
            <person name="Zhang W."/>
            <person name="Liu X.G."/>
        </authorList>
    </citation>
    <scope>NUCLEOTIDE SEQUENCE</scope>
    <source>
        <strain evidence="1">ST13-2-2</strain>
    </source>
</reference>
<sequence length="153" mass="17031">MNDNPERPAIQKLRDALSGAANFEVHPLDIEEACRRYAEDGYEVTPQLREFLENYGELTVTWRFRDSEVEVTTSVERTLEATHATPRNARIFAKRLGEPVLVVGPAFETEECVLLAESGDILLAGDAGFQRVANGFGNAIRALIASDLDKTFF</sequence>
<evidence type="ECO:0000313" key="1">
    <source>
        <dbReference type="EMBL" id="UQA92204.1"/>
    </source>
</evidence>
<accession>A0ABY4M5U0</accession>